<dbReference type="PROSITE" id="PS00237">
    <property type="entry name" value="G_PROTEIN_RECEP_F1_1"/>
    <property type="match status" value="1"/>
</dbReference>
<sequence>MNISVYLGLNINDFSFDFSAGNAERYAMENKTSVTEFIILGFLTLPELKLLLFVVFSCLYFLTVVGNIIIIAIITADGALQTPMYFFLKNLSFLELCFTSVTIPNMLVNLLLKETKISFVGCATQLYFFLLLGVTECLLLTVMSYDRYVAICNPLRYTAIMNKRICLQFSAACWFVGFMVAAGHTAVIFSLPFCGPNIINHFFCDIQPLLTLVCGDTYWNEVQVIAVAGVVLMLPFILVLMSYTHIITTILKMSSAKSRSKAFSTCSSHLTVVSLYYGTAVFMYTRPKASYSLDKDKWFTLFYCVVTPLLNPVIYSLRNKEVEIYALQKTQGNNKFMKSYHLVYLFFHFSAPQLAMYIRCILSEEPTCTELASQIFGFYTVSLQIERAGLK</sequence>
<accession>A0ABM1K9E2</accession>
<feature type="transmembrane region" description="Helical" evidence="10">
    <location>
        <begin position="165"/>
        <end position="189"/>
    </location>
</feature>
<evidence type="ECO:0000256" key="2">
    <source>
        <dbReference type="ARBA" id="ARBA00022475"/>
    </source>
</evidence>
<dbReference type="PRINTS" id="PR00245">
    <property type="entry name" value="OLFACTORYR"/>
</dbReference>
<feature type="transmembrane region" description="Helical" evidence="10">
    <location>
        <begin position="126"/>
        <end position="145"/>
    </location>
</feature>
<dbReference type="Gene3D" id="1.20.1070.10">
    <property type="entry name" value="Rhodopsin 7-helix transmembrane proteins"/>
    <property type="match status" value="1"/>
</dbReference>
<keyword evidence="7 10" id="KW-0472">Membrane</keyword>
<name>A0ABM1K9E2_GEKJA</name>
<evidence type="ECO:0000256" key="8">
    <source>
        <dbReference type="ARBA" id="ARBA00023224"/>
    </source>
</evidence>
<evidence type="ECO:0000256" key="9">
    <source>
        <dbReference type="RuleBase" id="RU000688"/>
    </source>
</evidence>
<feature type="domain" description="G-protein coupled receptors family 1 profile" evidence="11">
    <location>
        <begin position="66"/>
        <end position="315"/>
    </location>
</feature>
<dbReference type="InterPro" id="IPR000725">
    <property type="entry name" value="Olfact_rcpt"/>
</dbReference>
<evidence type="ECO:0000259" key="11">
    <source>
        <dbReference type="PROSITE" id="PS50262"/>
    </source>
</evidence>
<dbReference type="InterPro" id="IPR000276">
    <property type="entry name" value="GPCR_Rhodpsn"/>
</dbReference>
<feature type="transmembrane region" description="Helical" evidence="10">
    <location>
        <begin position="86"/>
        <end position="106"/>
    </location>
</feature>
<dbReference type="InterPro" id="IPR017452">
    <property type="entry name" value="GPCR_Rhodpsn_7TM"/>
</dbReference>
<keyword evidence="12" id="KW-1185">Reference proteome</keyword>
<organism evidence="12 13">
    <name type="scientific">Gekko japonicus</name>
    <name type="common">Schlegel's Japanese gecko</name>
    <dbReference type="NCBI Taxonomy" id="146911"/>
    <lineage>
        <taxon>Eukaryota</taxon>
        <taxon>Metazoa</taxon>
        <taxon>Chordata</taxon>
        <taxon>Craniata</taxon>
        <taxon>Vertebrata</taxon>
        <taxon>Euteleostomi</taxon>
        <taxon>Lepidosauria</taxon>
        <taxon>Squamata</taxon>
        <taxon>Bifurcata</taxon>
        <taxon>Gekkota</taxon>
        <taxon>Gekkonidae</taxon>
        <taxon>Gekkoninae</taxon>
        <taxon>Gekko</taxon>
    </lineage>
</organism>
<evidence type="ECO:0000256" key="7">
    <source>
        <dbReference type="ARBA" id="ARBA00023136"/>
    </source>
</evidence>
<feature type="transmembrane region" description="Helical" evidence="10">
    <location>
        <begin position="262"/>
        <end position="286"/>
    </location>
</feature>
<dbReference type="GeneID" id="107113510"/>
<evidence type="ECO:0000256" key="1">
    <source>
        <dbReference type="ARBA" id="ARBA00004651"/>
    </source>
</evidence>
<keyword evidence="6 10" id="KW-1133">Transmembrane helix</keyword>
<evidence type="ECO:0000256" key="3">
    <source>
        <dbReference type="ARBA" id="ARBA00022606"/>
    </source>
</evidence>
<feature type="transmembrane region" description="Helical" evidence="10">
    <location>
        <begin position="298"/>
        <end position="318"/>
    </location>
</feature>
<dbReference type="PROSITE" id="PS50262">
    <property type="entry name" value="G_PROTEIN_RECEP_F1_2"/>
    <property type="match status" value="1"/>
</dbReference>
<dbReference type="SUPFAM" id="SSF81321">
    <property type="entry name" value="Family A G protein-coupled receptor-like"/>
    <property type="match status" value="1"/>
</dbReference>
<proteinExistence type="inferred from homology"/>
<keyword evidence="5 10" id="KW-0552">Olfaction</keyword>
<dbReference type="CDD" id="cd15225">
    <property type="entry name" value="7tmA_OR10A-like"/>
    <property type="match status" value="1"/>
</dbReference>
<evidence type="ECO:0000313" key="13">
    <source>
        <dbReference type="RefSeq" id="XP_015270329.1"/>
    </source>
</evidence>
<feature type="transmembrane region" description="Helical" evidence="10">
    <location>
        <begin position="50"/>
        <end position="74"/>
    </location>
</feature>
<feature type="transmembrane region" description="Helical" evidence="10">
    <location>
        <begin position="222"/>
        <end position="241"/>
    </location>
</feature>
<dbReference type="Pfam" id="PF13853">
    <property type="entry name" value="7tm_4"/>
    <property type="match status" value="1"/>
</dbReference>
<comment type="subcellular location">
    <subcellularLocation>
        <location evidence="1 10">Cell membrane</location>
        <topology evidence="1 10">Multi-pass membrane protein</topology>
    </subcellularLocation>
</comment>
<dbReference type="Proteomes" id="UP000694871">
    <property type="component" value="Unplaced"/>
</dbReference>
<gene>
    <name evidence="13" type="primary">LOC107113510</name>
</gene>
<dbReference type="PRINTS" id="PR00237">
    <property type="entry name" value="GPCRRHODOPSN"/>
</dbReference>
<keyword evidence="9" id="KW-0675">Receptor</keyword>
<keyword evidence="3 10" id="KW-0716">Sensory transduction</keyword>
<comment type="similarity">
    <text evidence="9">Belongs to the G-protein coupled receptor 1 family.</text>
</comment>
<reference evidence="13" key="1">
    <citation type="submission" date="2025-08" db="UniProtKB">
        <authorList>
            <consortium name="RefSeq"/>
        </authorList>
    </citation>
    <scope>IDENTIFICATION</scope>
</reference>
<keyword evidence="9" id="KW-0297">G-protein coupled receptor</keyword>
<keyword evidence="8 9" id="KW-0807">Transducer</keyword>
<protein>
    <recommendedName>
        <fullName evidence="10">Olfactory receptor</fullName>
    </recommendedName>
</protein>
<evidence type="ECO:0000313" key="12">
    <source>
        <dbReference type="Proteomes" id="UP000694871"/>
    </source>
</evidence>
<evidence type="ECO:0000256" key="4">
    <source>
        <dbReference type="ARBA" id="ARBA00022692"/>
    </source>
</evidence>
<evidence type="ECO:0000256" key="5">
    <source>
        <dbReference type="ARBA" id="ARBA00022725"/>
    </source>
</evidence>
<dbReference type="RefSeq" id="XP_015270329.1">
    <property type="nucleotide sequence ID" value="XM_015414843.1"/>
</dbReference>
<evidence type="ECO:0000256" key="10">
    <source>
        <dbReference type="RuleBase" id="RU363047"/>
    </source>
</evidence>
<keyword evidence="2 10" id="KW-1003">Cell membrane</keyword>
<keyword evidence="4 9" id="KW-0812">Transmembrane</keyword>
<dbReference type="PANTHER" id="PTHR26453">
    <property type="entry name" value="OLFACTORY RECEPTOR"/>
    <property type="match status" value="1"/>
</dbReference>
<evidence type="ECO:0000256" key="6">
    <source>
        <dbReference type="ARBA" id="ARBA00022989"/>
    </source>
</evidence>